<dbReference type="RefSeq" id="WP_186915929.1">
    <property type="nucleotide sequence ID" value="NZ_JACOFZ010000002.1"/>
</dbReference>
<dbReference type="Pfam" id="PF01483">
    <property type="entry name" value="P_proprotein"/>
    <property type="match status" value="1"/>
</dbReference>
<evidence type="ECO:0000256" key="4">
    <source>
        <dbReference type="ARBA" id="ARBA00022525"/>
    </source>
</evidence>
<evidence type="ECO:0000259" key="13">
    <source>
        <dbReference type="PROSITE" id="PS51829"/>
    </source>
</evidence>
<dbReference type="GO" id="GO:0004252">
    <property type="term" value="F:serine-type endopeptidase activity"/>
    <property type="evidence" value="ECO:0007669"/>
    <property type="project" value="UniProtKB-UniRule"/>
</dbReference>
<dbReference type="PROSITE" id="PS00330">
    <property type="entry name" value="HEMOLYSIN_CALCIUM"/>
    <property type="match status" value="1"/>
</dbReference>
<name>A0A923HPL7_9BURK</name>
<evidence type="ECO:0000256" key="3">
    <source>
        <dbReference type="ARBA" id="ARBA00005325"/>
    </source>
</evidence>
<keyword evidence="6" id="KW-0732">Signal</keyword>
<dbReference type="InterPro" id="IPR034182">
    <property type="entry name" value="Kexin/furin"/>
</dbReference>
<evidence type="ECO:0000256" key="11">
    <source>
        <dbReference type="PIRSR" id="PIRSR615500-1"/>
    </source>
</evidence>
<comment type="cofactor">
    <cofactor evidence="1">
        <name>Ca(2+)</name>
        <dbReference type="ChEBI" id="CHEBI:29108"/>
    </cofactor>
</comment>
<dbReference type="GO" id="GO:0016485">
    <property type="term" value="P:protein processing"/>
    <property type="evidence" value="ECO:0007669"/>
    <property type="project" value="TreeGrafter"/>
</dbReference>
<reference evidence="14" key="1">
    <citation type="submission" date="2020-08" db="EMBL/GenBank/DDBJ databases">
        <title>Novel species isolated from subtropical streams in China.</title>
        <authorList>
            <person name="Lu H."/>
        </authorList>
    </citation>
    <scope>NUCLEOTIDE SEQUENCE</scope>
    <source>
        <strain evidence="14">LX22W</strain>
    </source>
</reference>
<dbReference type="SUPFAM" id="SSF52743">
    <property type="entry name" value="Subtilisin-like"/>
    <property type="match status" value="1"/>
</dbReference>
<dbReference type="InterPro" id="IPR003644">
    <property type="entry name" value="Calx_beta"/>
</dbReference>
<dbReference type="PANTHER" id="PTHR42884">
    <property type="entry name" value="PROPROTEIN CONVERTASE SUBTILISIN/KEXIN-RELATED"/>
    <property type="match status" value="1"/>
</dbReference>
<keyword evidence="5 12" id="KW-0645">Protease</keyword>
<dbReference type="SUPFAM" id="SSF49785">
    <property type="entry name" value="Galactose-binding domain-like"/>
    <property type="match status" value="1"/>
</dbReference>
<evidence type="ECO:0000256" key="12">
    <source>
        <dbReference type="PROSITE-ProRule" id="PRU01240"/>
    </source>
</evidence>
<feature type="domain" description="P/Homo B" evidence="13">
    <location>
        <begin position="613"/>
        <end position="747"/>
    </location>
</feature>
<dbReference type="GO" id="GO:0005509">
    <property type="term" value="F:calcium ion binding"/>
    <property type="evidence" value="ECO:0007669"/>
    <property type="project" value="InterPro"/>
</dbReference>
<dbReference type="Gene3D" id="2.60.120.260">
    <property type="entry name" value="Galactose-binding domain-like"/>
    <property type="match status" value="1"/>
</dbReference>
<evidence type="ECO:0000256" key="8">
    <source>
        <dbReference type="ARBA" id="ARBA00022801"/>
    </source>
</evidence>
<evidence type="ECO:0000256" key="1">
    <source>
        <dbReference type="ARBA" id="ARBA00001913"/>
    </source>
</evidence>
<dbReference type="InterPro" id="IPR036852">
    <property type="entry name" value="Peptidase_S8/S53_dom_sf"/>
</dbReference>
<comment type="subcellular location">
    <subcellularLocation>
        <location evidence="2">Secreted</location>
    </subcellularLocation>
</comment>
<proteinExistence type="inferred from homology"/>
<dbReference type="PANTHER" id="PTHR42884:SF14">
    <property type="entry name" value="NEUROENDOCRINE CONVERTASE 1"/>
    <property type="match status" value="1"/>
</dbReference>
<dbReference type="InterPro" id="IPR018511">
    <property type="entry name" value="Hemolysin-typ_Ca-bd_CS"/>
</dbReference>
<dbReference type="Pfam" id="PF00082">
    <property type="entry name" value="Peptidase_S8"/>
    <property type="match status" value="1"/>
</dbReference>
<dbReference type="PRINTS" id="PR00313">
    <property type="entry name" value="CABNDNGRPT"/>
</dbReference>
<keyword evidence="4" id="KW-0964">Secreted</keyword>
<dbReference type="InterPro" id="IPR015500">
    <property type="entry name" value="Peptidase_S8_subtilisin-rel"/>
</dbReference>
<evidence type="ECO:0000313" key="14">
    <source>
        <dbReference type="EMBL" id="MBC3881573.1"/>
    </source>
</evidence>
<dbReference type="PROSITE" id="PS51892">
    <property type="entry name" value="SUBTILASE"/>
    <property type="match status" value="1"/>
</dbReference>
<dbReference type="Pfam" id="PF00353">
    <property type="entry name" value="HemolysinCabind"/>
    <property type="match status" value="2"/>
</dbReference>
<dbReference type="GO" id="GO:0005737">
    <property type="term" value="C:cytoplasm"/>
    <property type="evidence" value="ECO:0007669"/>
    <property type="project" value="UniProtKB-ARBA"/>
</dbReference>
<dbReference type="InterPro" id="IPR001343">
    <property type="entry name" value="Hemolysn_Ca-bd"/>
</dbReference>
<keyword evidence="7" id="KW-0677">Repeat</keyword>
<feature type="active site" description="Charge relay system" evidence="11 12">
    <location>
        <position position="296"/>
    </location>
</feature>
<comment type="caution">
    <text evidence="14">The sequence shown here is derived from an EMBL/GenBank/DDBJ whole genome shotgun (WGS) entry which is preliminary data.</text>
</comment>
<sequence>MGNVVFKGNFSYNINRVSNTVTLHVDEIDNNSLDTTGTLRVELWLTTTPWNQNGSNTGYKIAVDRITGPSNGTLGPNQYFSNITATVPYINYPPAGMYFVTMVVAEYTGTSPNIDDGFLVDSAQTMSSFIFVASDGSLTQSSNQAPQISVESNSISEGDAGTKNLVFNLTLSHITPYDVSVQVDTGGETAVAGVDYQLVHQTVTFKAGTSTASVSVPIIGNTSFEPNRVFDLILSHPVNATISDNAWGIIKDDDTLPGVTLPQDSGFPFEWYLHTIRAELAWQLATGAGVKVGVFDQGIDSTNPDLSKNVNFGLGRNAFDLSTGGSPVLSTDSHGTWVAGVIAAARDDQGEIGVAYDAQLVSIYTSSSISARYVTEIKNAFLYAKNLDVLNNSWGFGNLLNSGTNWAFLDNAQSPLFQPAFQALQDLVTNGRHGLGTIVVQSAGNTYSVGDDTNLHNFQNSRYIITVGGTDYFGHASPFSTSGASILVSAPGGGGDRNFNSILTTDRSGALGGGPDNFALVDGTSFSSPVVSGVVALMLEVNPNLGYRDVQQILAYTAHLTDTGKGSWSTNGAHDWNGGGLHYNSVEHSSGFGQVDALAAVRLAQGWTNTAQTVTNTKEVIASQTLNQTIPDNDRQIGVKGFINITEPMTVERVDVTVNITHPFVGDLSIILTSPSGTSSLLLWRPSVSALSAIGSSQDNIHFTFDTVLDWGENSVGNWQLAVYDAAKGDIGTFESWTIDLIGKAANKDNTFIYTNEYPYLVTSDPARAMLTDTDGGIDTINAAALGLNNRIDLSKATTSILNGANLTISPTTTIEDATGGSGNDTLIANAIGSVLRGMDGNDTLAGNTGNDKLFGGKGNDSINGDAGIDIAVFSGKLSNYNLNHQGKTYSVVDKTGIDGTDTITNVETLQFSDMTVNLTIQAIAANAPKAGVQRLMELYVAFFNRVPDADGMAYWIGQLAEGKTINQIADTFYTIGVQFSNLTGYRANMSNAEFINIVYKNVLGRTDGADAGGLAYWTGKLIDGTATRGSLVSTILDAAHTFKGDTNFGWVANLLDNKITVAKTFAIDMGLGYISQNDSISYGMALAAAVTPTDTTNALKLIGVSPLDLNLV</sequence>
<organism evidence="14 15">
    <name type="scientific">Undibacterium nitidum</name>
    <dbReference type="NCBI Taxonomy" id="2762298"/>
    <lineage>
        <taxon>Bacteria</taxon>
        <taxon>Pseudomonadati</taxon>
        <taxon>Pseudomonadota</taxon>
        <taxon>Betaproteobacteria</taxon>
        <taxon>Burkholderiales</taxon>
        <taxon>Oxalobacteraceae</taxon>
        <taxon>Undibacterium</taxon>
    </lineage>
</organism>
<dbReference type="Gene3D" id="3.40.50.200">
    <property type="entry name" value="Peptidase S8/S53 domain"/>
    <property type="match status" value="1"/>
</dbReference>
<dbReference type="Gene3D" id="2.60.40.2030">
    <property type="match status" value="1"/>
</dbReference>
<gene>
    <name evidence="14" type="ORF">H8K36_09335</name>
</gene>
<dbReference type="PROSITE" id="PS00137">
    <property type="entry name" value="SUBTILASE_HIS"/>
    <property type="match status" value="1"/>
</dbReference>
<comment type="similarity">
    <text evidence="3">Belongs to the peptidase S8 family. Furin subfamily.</text>
</comment>
<protein>
    <submittedName>
        <fullName evidence="14">S8 family serine peptidase</fullName>
    </submittedName>
</protein>
<dbReference type="Pfam" id="PF08548">
    <property type="entry name" value="Peptidase_M10_C"/>
    <property type="match status" value="1"/>
</dbReference>
<dbReference type="InterPro" id="IPR023828">
    <property type="entry name" value="Peptidase_S8_Ser-AS"/>
</dbReference>
<dbReference type="SUPFAM" id="SSF141072">
    <property type="entry name" value="CalX-like"/>
    <property type="match status" value="1"/>
</dbReference>
<dbReference type="InterPro" id="IPR002884">
    <property type="entry name" value="P_dom"/>
</dbReference>
<feature type="active site" description="Charge relay system" evidence="11 12">
    <location>
        <position position="334"/>
    </location>
</feature>
<dbReference type="EMBL" id="JACOFZ010000002">
    <property type="protein sequence ID" value="MBC3881573.1"/>
    <property type="molecule type" value="Genomic_DNA"/>
</dbReference>
<dbReference type="Gene3D" id="2.150.10.10">
    <property type="entry name" value="Serralysin-like metalloprotease, C-terminal"/>
    <property type="match status" value="1"/>
</dbReference>
<evidence type="ECO:0000256" key="9">
    <source>
        <dbReference type="ARBA" id="ARBA00022825"/>
    </source>
</evidence>
<dbReference type="GO" id="GO:0005615">
    <property type="term" value="C:extracellular space"/>
    <property type="evidence" value="ECO:0007669"/>
    <property type="project" value="InterPro"/>
</dbReference>
<dbReference type="PRINTS" id="PR00723">
    <property type="entry name" value="SUBTILISIN"/>
</dbReference>
<dbReference type="SUPFAM" id="SSF51120">
    <property type="entry name" value="beta-Roll"/>
    <property type="match status" value="1"/>
</dbReference>
<dbReference type="GO" id="GO:0016020">
    <property type="term" value="C:membrane"/>
    <property type="evidence" value="ECO:0007669"/>
    <property type="project" value="InterPro"/>
</dbReference>
<dbReference type="InterPro" id="IPR008979">
    <property type="entry name" value="Galactose-bd-like_sf"/>
</dbReference>
<dbReference type="Pfam" id="PF03160">
    <property type="entry name" value="Calx-beta"/>
    <property type="match status" value="1"/>
</dbReference>
<dbReference type="PROSITE" id="PS51829">
    <property type="entry name" value="P_HOMO_B"/>
    <property type="match status" value="1"/>
</dbReference>
<dbReference type="InterPro" id="IPR025282">
    <property type="entry name" value="DUF4214"/>
</dbReference>
<dbReference type="GO" id="GO:0012505">
    <property type="term" value="C:endomembrane system"/>
    <property type="evidence" value="ECO:0007669"/>
    <property type="project" value="UniProtKB-ARBA"/>
</dbReference>
<evidence type="ECO:0000313" key="15">
    <source>
        <dbReference type="Proteomes" id="UP000627446"/>
    </source>
</evidence>
<dbReference type="Pfam" id="PF13946">
    <property type="entry name" value="DUF4214"/>
    <property type="match status" value="1"/>
</dbReference>
<evidence type="ECO:0000256" key="2">
    <source>
        <dbReference type="ARBA" id="ARBA00004613"/>
    </source>
</evidence>
<dbReference type="InterPro" id="IPR011049">
    <property type="entry name" value="Serralysin-like_metalloprot_C"/>
</dbReference>
<dbReference type="GO" id="GO:0007154">
    <property type="term" value="P:cell communication"/>
    <property type="evidence" value="ECO:0007669"/>
    <property type="project" value="InterPro"/>
</dbReference>
<keyword evidence="9 12" id="KW-0720">Serine protease</keyword>
<evidence type="ECO:0000256" key="5">
    <source>
        <dbReference type="ARBA" id="ARBA00022670"/>
    </source>
</evidence>
<dbReference type="PROSITE" id="PS00138">
    <property type="entry name" value="SUBTILASE_SER"/>
    <property type="match status" value="1"/>
</dbReference>
<keyword evidence="10" id="KW-0106">Calcium</keyword>
<dbReference type="Proteomes" id="UP000627446">
    <property type="component" value="Unassembled WGS sequence"/>
</dbReference>
<feature type="active site" description="Charge relay system" evidence="11 12">
    <location>
        <position position="525"/>
    </location>
</feature>
<evidence type="ECO:0000256" key="10">
    <source>
        <dbReference type="ARBA" id="ARBA00022837"/>
    </source>
</evidence>
<dbReference type="InterPro" id="IPR013858">
    <property type="entry name" value="Peptidase_M10B_C"/>
</dbReference>
<keyword evidence="8 12" id="KW-0378">Hydrolase</keyword>
<dbReference type="InterPro" id="IPR038081">
    <property type="entry name" value="CalX-like_sf"/>
</dbReference>
<keyword evidence="15" id="KW-1185">Reference proteome</keyword>
<dbReference type="InterPro" id="IPR022398">
    <property type="entry name" value="Peptidase_S8_His-AS"/>
</dbReference>
<accession>A0A923HPL7</accession>
<evidence type="ECO:0000256" key="6">
    <source>
        <dbReference type="ARBA" id="ARBA00022729"/>
    </source>
</evidence>
<dbReference type="CDD" id="cd04059">
    <property type="entry name" value="Peptidases_S8_Protein_convertases_Kexins_Furin-like"/>
    <property type="match status" value="1"/>
</dbReference>
<dbReference type="InterPro" id="IPR000209">
    <property type="entry name" value="Peptidase_S8/S53_dom"/>
</dbReference>
<evidence type="ECO:0000256" key="7">
    <source>
        <dbReference type="ARBA" id="ARBA00022737"/>
    </source>
</evidence>
<dbReference type="AlphaFoldDB" id="A0A923HPL7"/>